<proteinExistence type="predicted"/>
<dbReference type="HOGENOM" id="CLU_1749976_0_0_1"/>
<evidence type="ECO:0000313" key="2">
    <source>
        <dbReference type="Proteomes" id="UP000054477"/>
    </source>
</evidence>
<reference evidence="1 2" key="1">
    <citation type="submission" date="2014-04" db="EMBL/GenBank/DDBJ databases">
        <authorList>
            <consortium name="DOE Joint Genome Institute"/>
            <person name="Kuo A."/>
            <person name="Kohler A."/>
            <person name="Nagy L.G."/>
            <person name="Floudas D."/>
            <person name="Copeland A."/>
            <person name="Barry K.W."/>
            <person name="Cichocki N."/>
            <person name="Veneault-Fourrey C."/>
            <person name="LaButti K."/>
            <person name="Lindquist E.A."/>
            <person name="Lipzen A."/>
            <person name="Lundell T."/>
            <person name="Morin E."/>
            <person name="Murat C."/>
            <person name="Sun H."/>
            <person name="Tunlid A."/>
            <person name="Henrissat B."/>
            <person name="Grigoriev I.V."/>
            <person name="Hibbett D.S."/>
            <person name="Martin F."/>
            <person name="Nordberg H.P."/>
            <person name="Cantor M.N."/>
            <person name="Hua S.X."/>
        </authorList>
    </citation>
    <scope>NUCLEOTIDE SEQUENCE [LARGE SCALE GENOMIC DNA]</scope>
    <source>
        <strain evidence="1 2">LaAM-08-1</strain>
    </source>
</reference>
<dbReference type="EMBL" id="KN838592">
    <property type="protein sequence ID" value="KIK02454.1"/>
    <property type="molecule type" value="Genomic_DNA"/>
</dbReference>
<dbReference type="Proteomes" id="UP000054477">
    <property type="component" value="Unassembled WGS sequence"/>
</dbReference>
<reference evidence="2" key="2">
    <citation type="submission" date="2015-01" db="EMBL/GenBank/DDBJ databases">
        <title>Evolutionary Origins and Diversification of the Mycorrhizal Mutualists.</title>
        <authorList>
            <consortium name="DOE Joint Genome Institute"/>
            <consortium name="Mycorrhizal Genomics Consortium"/>
            <person name="Kohler A."/>
            <person name="Kuo A."/>
            <person name="Nagy L.G."/>
            <person name="Floudas D."/>
            <person name="Copeland A."/>
            <person name="Barry K.W."/>
            <person name="Cichocki N."/>
            <person name="Veneault-Fourrey C."/>
            <person name="LaButti K."/>
            <person name="Lindquist E.A."/>
            <person name="Lipzen A."/>
            <person name="Lundell T."/>
            <person name="Morin E."/>
            <person name="Murat C."/>
            <person name="Riley R."/>
            <person name="Ohm R."/>
            <person name="Sun H."/>
            <person name="Tunlid A."/>
            <person name="Henrissat B."/>
            <person name="Grigoriev I.V."/>
            <person name="Hibbett D.S."/>
            <person name="Martin F."/>
        </authorList>
    </citation>
    <scope>NUCLEOTIDE SEQUENCE [LARGE SCALE GENOMIC DNA]</scope>
    <source>
        <strain evidence="2">LaAM-08-1</strain>
    </source>
</reference>
<accession>A0A0C9XLM9</accession>
<feature type="non-terminal residue" evidence="1">
    <location>
        <position position="1"/>
    </location>
</feature>
<dbReference type="AlphaFoldDB" id="A0A0C9XLM9"/>
<protein>
    <submittedName>
        <fullName evidence="1">Uncharacterized protein</fullName>
    </submittedName>
</protein>
<sequence>LRCNLPTLASDAHELLQFCCEGNSNSRLSAPTCRGRSLRFSPAFSRGKGTLDKLLRALFIQRNHKARPLSESRESEYLYVGILDTLCGMKRFDMDTPIDVDSQVGNLAGLFGAMVAFAANSVAGRTKTLFCSLLDNEPLTNLSVNPGIS</sequence>
<keyword evidence="2" id="KW-1185">Reference proteome</keyword>
<evidence type="ECO:0000313" key="1">
    <source>
        <dbReference type="EMBL" id="KIK02454.1"/>
    </source>
</evidence>
<gene>
    <name evidence="1" type="ORF">K443DRAFT_657462</name>
</gene>
<name>A0A0C9XLM9_9AGAR</name>
<organism evidence="1 2">
    <name type="scientific">Laccaria amethystina LaAM-08-1</name>
    <dbReference type="NCBI Taxonomy" id="1095629"/>
    <lineage>
        <taxon>Eukaryota</taxon>
        <taxon>Fungi</taxon>
        <taxon>Dikarya</taxon>
        <taxon>Basidiomycota</taxon>
        <taxon>Agaricomycotina</taxon>
        <taxon>Agaricomycetes</taxon>
        <taxon>Agaricomycetidae</taxon>
        <taxon>Agaricales</taxon>
        <taxon>Agaricineae</taxon>
        <taxon>Hydnangiaceae</taxon>
        <taxon>Laccaria</taxon>
    </lineage>
</organism>